<protein>
    <submittedName>
        <fullName evidence="1">Bgt-20426</fullName>
    </submittedName>
</protein>
<accession>A0A9X9MI72</accession>
<proteinExistence type="predicted"/>
<dbReference type="AlphaFoldDB" id="A0A9X9MI72"/>
<sequence length="113" mass="12786">MEYVRSICLQNNQINASLTASLEYRYSPQVSISSCTKRSFTFHFLPCSNLQNEGRVQVFGRQRNSQQPIKCRDSPYASVRTHSEDTASVLKLPEKPDSWVLATLYAVVVSVDP</sequence>
<dbReference type="EMBL" id="LR026990">
    <property type="protein sequence ID" value="VDB89079.1"/>
    <property type="molecule type" value="Genomic_DNA"/>
</dbReference>
<organism evidence="1 2">
    <name type="scientific">Blumeria graminis f. sp. tritici</name>
    <dbReference type="NCBI Taxonomy" id="62690"/>
    <lineage>
        <taxon>Eukaryota</taxon>
        <taxon>Fungi</taxon>
        <taxon>Dikarya</taxon>
        <taxon>Ascomycota</taxon>
        <taxon>Pezizomycotina</taxon>
        <taxon>Leotiomycetes</taxon>
        <taxon>Erysiphales</taxon>
        <taxon>Erysiphaceae</taxon>
        <taxon>Blumeria</taxon>
    </lineage>
</organism>
<evidence type="ECO:0000313" key="1">
    <source>
        <dbReference type="EMBL" id="VDB89079.1"/>
    </source>
</evidence>
<name>A0A9X9MI72_BLUGR</name>
<evidence type="ECO:0000313" key="2">
    <source>
        <dbReference type="Proteomes" id="UP000324639"/>
    </source>
</evidence>
<reference evidence="1 2" key="1">
    <citation type="submission" date="2018-08" db="EMBL/GenBank/DDBJ databases">
        <authorList>
            <person name="Muller C M."/>
        </authorList>
    </citation>
    <scope>NUCLEOTIDE SEQUENCE [LARGE SCALE GENOMIC DNA]</scope>
</reference>
<dbReference type="Proteomes" id="UP000324639">
    <property type="component" value="Chromosome Bgt_-07"/>
</dbReference>
<keyword evidence="2" id="KW-1185">Reference proteome</keyword>
<gene>
    <name evidence="1" type="ORF">BGT96224V316_LOCUS4849</name>
</gene>